<keyword evidence="1" id="KW-0808">Transferase</keyword>
<name>A0A832E1X5_UNCKA</name>
<comment type="caution">
    <text evidence="1">The sequence shown here is derived from an EMBL/GenBank/DDBJ whole genome shotgun (WGS) entry which is preliminary data.</text>
</comment>
<sequence>MKLHLGCGEIYLEGYVNIDYPSSKHTVQTKSVADEHHDITKLRYPEGSIEEVRLHHVFEHFSRSVALALLASWWSWLKPGGLLRVEVPDFDRMARVVLNPFVSSKSKGKALRHIFGAQEAPWAVHFEGWSARRLARVCTEFGFRIEKINRISWNGLHNIEIFARKVDDSLTLSDFEERAKNTLSLYLVNESETEKRMLEVWLRVYRAQVGRSFAKWKDSL</sequence>
<keyword evidence="1" id="KW-0489">Methyltransferase</keyword>
<dbReference type="InterPro" id="IPR029063">
    <property type="entry name" value="SAM-dependent_MTases_sf"/>
</dbReference>
<dbReference type="AlphaFoldDB" id="A0A832E1X5"/>
<accession>A0A832E1X5</accession>
<organism evidence="1">
    <name type="scientific">candidate division WWE3 bacterium</name>
    <dbReference type="NCBI Taxonomy" id="2053526"/>
    <lineage>
        <taxon>Bacteria</taxon>
        <taxon>Katanobacteria</taxon>
    </lineage>
</organism>
<protein>
    <submittedName>
        <fullName evidence="1">Class I SAM-dependent methyltransferase</fullName>
    </submittedName>
</protein>
<dbReference type="GO" id="GO:0008168">
    <property type="term" value="F:methyltransferase activity"/>
    <property type="evidence" value="ECO:0007669"/>
    <property type="project" value="UniProtKB-KW"/>
</dbReference>
<dbReference type="GO" id="GO:0032259">
    <property type="term" value="P:methylation"/>
    <property type="evidence" value="ECO:0007669"/>
    <property type="project" value="UniProtKB-KW"/>
</dbReference>
<proteinExistence type="predicted"/>
<evidence type="ECO:0000313" key="1">
    <source>
        <dbReference type="EMBL" id="HEX61872.1"/>
    </source>
</evidence>
<reference evidence="1" key="1">
    <citation type="journal article" date="2020" name="mSystems">
        <title>Genome- and Community-Level Interaction Insights into Carbon Utilization and Element Cycling Functions of Hydrothermarchaeota in Hydrothermal Sediment.</title>
        <authorList>
            <person name="Zhou Z."/>
            <person name="Liu Y."/>
            <person name="Xu W."/>
            <person name="Pan J."/>
            <person name="Luo Z.H."/>
            <person name="Li M."/>
        </authorList>
    </citation>
    <scope>NUCLEOTIDE SEQUENCE [LARGE SCALE GENOMIC DNA]</scope>
    <source>
        <strain evidence="1">SpSt-361</strain>
    </source>
</reference>
<dbReference type="SUPFAM" id="SSF53335">
    <property type="entry name" value="S-adenosyl-L-methionine-dependent methyltransferases"/>
    <property type="match status" value="1"/>
</dbReference>
<gene>
    <name evidence="1" type="ORF">ENR01_01805</name>
</gene>
<dbReference type="EMBL" id="DSPJ01000050">
    <property type="protein sequence ID" value="HEX61872.1"/>
    <property type="molecule type" value="Genomic_DNA"/>
</dbReference>
<dbReference type="Gene3D" id="3.40.50.150">
    <property type="entry name" value="Vaccinia Virus protein VP39"/>
    <property type="match status" value="1"/>
</dbReference>